<dbReference type="GO" id="GO:0008474">
    <property type="term" value="F:palmitoyl-(protein) hydrolase activity"/>
    <property type="evidence" value="ECO:0007669"/>
    <property type="project" value="TreeGrafter"/>
</dbReference>
<dbReference type="SUPFAM" id="SSF53474">
    <property type="entry name" value="alpha/beta-Hydrolases"/>
    <property type="match status" value="1"/>
</dbReference>
<keyword evidence="2" id="KW-0378">Hydrolase</keyword>
<evidence type="ECO:0000313" key="2">
    <source>
        <dbReference type="EMBL" id="ADY44892.1"/>
    </source>
</evidence>
<accession>F1L438</accession>
<reference evidence="2" key="1">
    <citation type="journal article" date="2011" name="Genome Res.">
        <title>Deep small RNA sequencing from the nematode Ascaris reveals conservation, functional diversification, and novel developmental profiles.</title>
        <authorList>
            <person name="Wang J."/>
            <person name="Czech B."/>
            <person name="Crunk A."/>
            <person name="Wallace A."/>
            <person name="Mitreva M."/>
            <person name="Hannon G.J."/>
            <person name="Davis R.E."/>
        </authorList>
    </citation>
    <scope>NUCLEOTIDE SEQUENCE</scope>
</reference>
<proteinExistence type="evidence at transcript level"/>
<evidence type="ECO:0000259" key="1">
    <source>
        <dbReference type="Pfam" id="PF00561"/>
    </source>
</evidence>
<dbReference type="InterPro" id="IPR029058">
    <property type="entry name" value="AB_hydrolase_fold"/>
</dbReference>
<dbReference type="GO" id="GO:0010008">
    <property type="term" value="C:endosome membrane"/>
    <property type="evidence" value="ECO:0007669"/>
    <property type="project" value="TreeGrafter"/>
</dbReference>
<dbReference type="PANTHER" id="PTHR12277:SF56">
    <property type="entry name" value="AB HYDROLASE-1 DOMAIN-CONTAINING PROTEIN"/>
    <property type="match status" value="1"/>
</dbReference>
<feature type="domain" description="AB hydrolase-1" evidence="1">
    <location>
        <begin position="300"/>
        <end position="384"/>
    </location>
</feature>
<name>F1L438_ASCSU</name>
<organism evidence="2">
    <name type="scientific">Ascaris suum</name>
    <name type="common">Pig roundworm</name>
    <name type="synonym">Ascaris lumbricoides</name>
    <dbReference type="NCBI Taxonomy" id="6253"/>
    <lineage>
        <taxon>Eukaryota</taxon>
        <taxon>Metazoa</taxon>
        <taxon>Ecdysozoa</taxon>
        <taxon>Nematoda</taxon>
        <taxon>Chromadorea</taxon>
        <taxon>Rhabditida</taxon>
        <taxon>Spirurina</taxon>
        <taxon>Ascaridomorpha</taxon>
        <taxon>Ascaridoidea</taxon>
        <taxon>Ascarididae</taxon>
        <taxon>Ascaris</taxon>
    </lineage>
</organism>
<dbReference type="AlphaFoldDB" id="F1L438"/>
<dbReference type="InterPro" id="IPR000073">
    <property type="entry name" value="AB_hydrolase_1"/>
</dbReference>
<dbReference type="GO" id="GO:0005886">
    <property type="term" value="C:plasma membrane"/>
    <property type="evidence" value="ECO:0007669"/>
    <property type="project" value="TreeGrafter"/>
</dbReference>
<sequence>MVVGLVDGTPKTPVVFPEPSQRTLHTCISCSETLIAGGTQKDVNNLSPPNSGPSPPPICSPLARVSENCSLDAIQEEKEVKSYACGDKRKEENSAEDVVLILPEHANTPVCDLAAIGAYDNEQINVTNEEIEKSKSTLTQTIADLNSNSLTSRLKERWKKTVNIFKWTAKIVYIACPPVPKFVIQKAVFHPPKRCHYYFLIGEEGGKLKRIRSAKVANQSNDVVFFIPQLLLPSFENSEVFDQLERMKMHYIRTRRDDWLMAVYITCEYSHRLRMSSPCVILFAQPNSSDLGSCMITDPNLVDIADFLRCDMMAFDYSGFGVSTGRSNEETIYENIDAVYRYMLKNLGILETDVILIGFSMGTAAVIDLAAKQQKVAGLILIAPFTSILRVIGRDPERDNTCCLDQFSSFDKAPWVKARTLICHGRCDSIVSVNHGAALQKRFSNATTPFWVDDATHQSIYCERKMWDRVQQFVFEELSVIAKWNEVIQQSSDRECAHSIP</sequence>
<dbReference type="PANTHER" id="PTHR12277">
    <property type="entry name" value="ALPHA/BETA HYDROLASE DOMAIN-CONTAINING PROTEIN"/>
    <property type="match status" value="1"/>
</dbReference>
<dbReference type="Gene3D" id="3.40.50.1820">
    <property type="entry name" value="alpha/beta hydrolase"/>
    <property type="match status" value="1"/>
</dbReference>
<protein>
    <submittedName>
        <fullName evidence="2">Abhydrolase domain-containing protein</fullName>
    </submittedName>
</protein>
<dbReference type="EMBL" id="JI170968">
    <property type="protein sequence ID" value="ADY44892.1"/>
    <property type="molecule type" value="mRNA"/>
</dbReference>
<dbReference type="Pfam" id="PF00561">
    <property type="entry name" value="Abhydrolase_1"/>
    <property type="match status" value="1"/>
</dbReference>